<dbReference type="PROSITE" id="PS50983">
    <property type="entry name" value="FE_B12_PBP"/>
    <property type="match status" value="1"/>
</dbReference>
<accession>A0A7G9GU98</accession>
<organism evidence="2 3">
    <name type="scientific">Fusobacterium hominis</name>
    <dbReference type="NCBI Taxonomy" id="2764326"/>
    <lineage>
        <taxon>Bacteria</taxon>
        <taxon>Fusobacteriati</taxon>
        <taxon>Fusobacteriota</taxon>
        <taxon>Fusobacteriia</taxon>
        <taxon>Fusobacteriales</taxon>
        <taxon>Fusobacteriaceae</taxon>
        <taxon>Fusobacterium</taxon>
    </lineage>
</organism>
<dbReference type="KEGG" id="fho:H9Q81_05155"/>
<protein>
    <submittedName>
        <fullName evidence="2">ABC transporter substrate-binding protein</fullName>
    </submittedName>
</protein>
<feature type="domain" description="Fe/B12 periplasmic-binding" evidence="1">
    <location>
        <begin position="41"/>
        <end position="296"/>
    </location>
</feature>
<dbReference type="EMBL" id="CP060637">
    <property type="protein sequence ID" value="QNM14380.1"/>
    <property type="molecule type" value="Genomic_DNA"/>
</dbReference>
<dbReference type="SUPFAM" id="SSF53807">
    <property type="entry name" value="Helical backbone' metal receptor"/>
    <property type="match status" value="1"/>
</dbReference>
<dbReference type="Proteomes" id="UP000515913">
    <property type="component" value="Chromosome"/>
</dbReference>
<reference evidence="2 3" key="1">
    <citation type="submission" date="2020-08" db="EMBL/GenBank/DDBJ databases">
        <authorList>
            <person name="Liu C."/>
            <person name="Sun Q."/>
        </authorList>
    </citation>
    <scope>NUCLEOTIDE SEQUENCE [LARGE SCALE GENOMIC DNA]</scope>
    <source>
        <strain evidence="2 3">NSJ-57</strain>
    </source>
</reference>
<name>A0A7G9GU98_9FUSO</name>
<keyword evidence="3" id="KW-1185">Reference proteome</keyword>
<evidence type="ECO:0000259" key="1">
    <source>
        <dbReference type="PROSITE" id="PS50983"/>
    </source>
</evidence>
<dbReference type="PANTHER" id="PTHR30535:SF34">
    <property type="entry name" value="MOLYBDATE-BINDING PROTEIN MOLA"/>
    <property type="match status" value="1"/>
</dbReference>
<dbReference type="GO" id="GO:0071281">
    <property type="term" value="P:cellular response to iron ion"/>
    <property type="evidence" value="ECO:0007669"/>
    <property type="project" value="TreeGrafter"/>
</dbReference>
<dbReference type="InterPro" id="IPR050902">
    <property type="entry name" value="ABC_Transporter_SBP"/>
</dbReference>
<dbReference type="PANTHER" id="PTHR30535">
    <property type="entry name" value="VITAMIN B12-BINDING PROTEIN"/>
    <property type="match status" value="1"/>
</dbReference>
<gene>
    <name evidence="2" type="ORF">H9Q81_05155</name>
</gene>
<evidence type="ECO:0000313" key="2">
    <source>
        <dbReference type="EMBL" id="QNM14380.1"/>
    </source>
</evidence>
<evidence type="ECO:0000313" key="3">
    <source>
        <dbReference type="Proteomes" id="UP000515913"/>
    </source>
</evidence>
<proteinExistence type="predicted"/>
<dbReference type="RefSeq" id="WP_101473937.1">
    <property type="nucleotide sequence ID" value="NZ_CP060637.1"/>
</dbReference>
<dbReference type="Gene3D" id="3.40.50.1980">
    <property type="entry name" value="Nitrogenase molybdenum iron protein domain"/>
    <property type="match status" value="2"/>
</dbReference>
<dbReference type="AlphaFoldDB" id="A0A7G9GU98"/>
<sequence length="296" mass="32996">MKKIIWFIFLLISCVTNALTIEGNKIKDELGNTVPIKSYNRIVILDPGVVETFYMIGAESKIAAIGTGTRTKIYPEDKTSHLKNIGHMVNLDFENVLACNPDLVILNPMGTKTQAKLQEFKIPVLVNSARSFSDIINNIEIYGKLTGCEKNASLLINETQNRLALLKDKIKNKPLNLKGTILYSTSPLMGFKSDSLPGEILNFLEIKNITEGLKGEKPILSQEFVLQENPDFLAGAMMIKNANNILKDNPVLIQTKAGKNKNVFLIDSTKTLRGSPRIFQALEELYIQLDSVNKEK</sequence>
<dbReference type="Pfam" id="PF01497">
    <property type="entry name" value="Peripla_BP_2"/>
    <property type="match status" value="1"/>
</dbReference>
<dbReference type="InterPro" id="IPR002491">
    <property type="entry name" value="ABC_transptr_periplasmic_BD"/>
</dbReference>